<feature type="domain" description="Peptidase S9 prolyl oligopeptidase catalytic" evidence="3">
    <location>
        <begin position="225"/>
        <end position="362"/>
    </location>
</feature>
<reference evidence="4 5" key="1">
    <citation type="submission" date="2019-02" db="EMBL/GenBank/DDBJ databases">
        <title>Deep-cultivation of Planctomycetes and their phenomic and genomic characterization uncovers novel biology.</title>
        <authorList>
            <person name="Wiegand S."/>
            <person name="Jogler M."/>
            <person name="Boedeker C."/>
            <person name="Pinto D."/>
            <person name="Vollmers J."/>
            <person name="Rivas-Marin E."/>
            <person name="Kohn T."/>
            <person name="Peeters S.H."/>
            <person name="Heuer A."/>
            <person name="Rast P."/>
            <person name="Oberbeckmann S."/>
            <person name="Bunk B."/>
            <person name="Jeske O."/>
            <person name="Meyerdierks A."/>
            <person name="Storesund J.E."/>
            <person name="Kallscheuer N."/>
            <person name="Luecker S."/>
            <person name="Lage O.M."/>
            <person name="Pohl T."/>
            <person name="Merkel B.J."/>
            <person name="Hornburger P."/>
            <person name="Mueller R.-W."/>
            <person name="Bruemmer F."/>
            <person name="Labrenz M."/>
            <person name="Spormann A.M."/>
            <person name="Op den Camp H."/>
            <person name="Overmann J."/>
            <person name="Amann R."/>
            <person name="Jetten M.S.M."/>
            <person name="Mascher T."/>
            <person name="Medema M.H."/>
            <person name="Devos D.P."/>
            <person name="Kaster A.-K."/>
            <person name="Ovreas L."/>
            <person name="Rohde M."/>
            <person name="Galperin M.Y."/>
            <person name="Jogler C."/>
        </authorList>
    </citation>
    <scope>NUCLEOTIDE SEQUENCE [LARGE SCALE GENOMIC DNA]</scope>
    <source>
        <strain evidence="4 5">Spb1</strain>
    </source>
</reference>
<keyword evidence="1 2" id="KW-0732">Signal</keyword>
<evidence type="ECO:0000256" key="2">
    <source>
        <dbReference type="SAM" id="SignalP"/>
    </source>
</evidence>
<dbReference type="Gene3D" id="3.40.50.1820">
    <property type="entry name" value="alpha/beta hydrolase"/>
    <property type="match status" value="1"/>
</dbReference>
<dbReference type="EMBL" id="CP036299">
    <property type="protein sequence ID" value="QDV29629.1"/>
    <property type="molecule type" value="Genomic_DNA"/>
</dbReference>
<keyword evidence="5" id="KW-1185">Reference proteome</keyword>
<feature type="chain" id="PRO_5021989947" evidence="2">
    <location>
        <begin position="30"/>
        <end position="682"/>
    </location>
</feature>
<dbReference type="InterPro" id="IPR050955">
    <property type="entry name" value="Plant_Biomass_Hydrol_Est"/>
</dbReference>
<dbReference type="PANTHER" id="PTHR43037:SF1">
    <property type="entry name" value="BLL1128 PROTEIN"/>
    <property type="match status" value="1"/>
</dbReference>
<gene>
    <name evidence="4" type="ORF">Spb1_15420</name>
</gene>
<dbReference type="GO" id="GO:0008236">
    <property type="term" value="F:serine-type peptidase activity"/>
    <property type="evidence" value="ECO:0007669"/>
    <property type="project" value="InterPro"/>
</dbReference>
<dbReference type="Proteomes" id="UP000315349">
    <property type="component" value="Chromosome"/>
</dbReference>
<dbReference type="GO" id="GO:0006508">
    <property type="term" value="P:proteolysis"/>
    <property type="evidence" value="ECO:0007669"/>
    <property type="project" value="InterPro"/>
</dbReference>
<evidence type="ECO:0000256" key="1">
    <source>
        <dbReference type="ARBA" id="ARBA00022729"/>
    </source>
</evidence>
<evidence type="ECO:0000313" key="4">
    <source>
        <dbReference type="EMBL" id="QDV29629.1"/>
    </source>
</evidence>
<dbReference type="AlphaFoldDB" id="A0A518GM29"/>
<proteinExistence type="predicted"/>
<dbReference type="Pfam" id="PF00326">
    <property type="entry name" value="Peptidase_S9"/>
    <property type="match status" value="1"/>
</dbReference>
<feature type="signal peptide" evidence="2">
    <location>
        <begin position="1"/>
        <end position="29"/>
    </location>
</feature>
<protein>
    <submittedName>
        <fullName evidence="4">Prolyl oligopeptidase family protein</fullName>
    </submittedName>
</protein>
<sequence precursor="true">MKKFPAYSVLVQAARLLCVALVLSSLAWADGPGDNQVQSVRPVPPPGISIDPAIRAELEAGLKQLEDKFQVLKEKAGKDSFTARYLPDVEIFPRAIRLALEEGTFYDAKEFQQAKDVLAEGMTRAEELAAGKASWATRTGLVVRGFRSRLDGTVQPYGVVVPASYNADTLHRCDLWFRGRAEKTPELQFIYQRSRQAGEYTPARTIVVHPFARFCNANKLAGEVDSLEALEHAQSHYAVDPDRISIRGFSMGGAAVWHLAVHYPDRWFAANPGAGFSETPLFLNVFQQEKLAPSEFEQTLWKLYDAPYWALNLKNLPTIAYSGEIDKQKQAADVMEAAMAKLGDRLVHIIGPQTAHKLHPDSKVEIEKRMALLAVEGRNRVPERVHFTTCTLKYDRSFWVRVTGLEEHWTFGTVDATLIAPGGIRIRSERVTDLELNFEAGTFPLSNQSIVVEFEGKKPQSLSVPGRMSDGSWMAQFHQVNGSWKAGPRPVEGLRKSHNLQGPIDDALMDSFVFVLPSGKSASPVVEAWVQSEAARAQKEWQRQMRGEVRVLKADQVTPEVMKTSHLILWGDEQSNPLIGQLASQLPIRKVGTNWNVGNSKFSDTDHLPILIYPNPLAPGRYIVLNSGLTYREYDYLNNARQVPRLPDWAIIDCRTPPDARYPGKIVKAGFFDEQWRLKSEK</sequence>
<dbReference type="PANTHER" id="PTHR43037">
    <property type="entry name" value="UNNAMED PRODUCT-RELATED"/>
    <property type="match status" value="1"/>
</dbReference>
<organism evidence="4 5">
    <name type="scientific">Planctopirus ephydatiae</name>
    <dbReference type="NCBI Taxonomy" id="2528019"/>
    <lineage>
        <taxon>Bacteria</taxon>
        <taxon>Pseudomonadati</taxon>
        <taxon>Planctomycetota</taxon>
        <taxon>Planctomycetia</taxon>
        <taxon>Planctomycetales</taxon>
        <taxon>Planctomycetaceae</taxon>
        <taxon>Planctopirus</taxon>
    </lineage>
</organism>
<name>A0A518GM29_9PLAN</name>
<evidence type="ECO:0000259" key="3">
    <source>
        <dbReference type="Pfam" id="PF00326"/>
    </source>
</evidence>
<dbReference type="SUPFAM" id="SSF53474">
    <property type="entry name" value="alpha/beta-Hydrolases"/>
    <property type="match status" value="1"/>
</dbReference>
<dbReference type="OrthoDB" id="236649at2"/>
<dbReference type="RefSeq" id="WP_145297753.1">
    <property type="nucleotide sequence ID" value="NZ_CP036299.1"/>
</dbReference>
<accession>A0A518GM29</accession>
<dbReference type="InterPro" id="IPR029058">
    <property type="entry name" value="AB_hydrolase_fold"/>
</dbReference>
<dbReference type="KEGG" id="peh:Spb1_15420"/>
<evidence type="ECO:0000313" key="5">
    <source>
        <dbReference type="Proteomes" id="UP000315349"/>
    </source>
</evidence>
<dbReference type="InterPro" id="IPR001375">
    <property type="entry name" value="Peptidase_S9_cat"/>
</dbReference>